<dbReference type="InterPro" id="IPR018490">
    <property type="entry name" value="cNMP-bd_dom_sf"/>
</dbReference>
<keyword evidence="1" id="KW-0805">Transcription regulation</keyword>
<evidence type="ECO:0000313" key="6">
    <source>
        <dbReference type="EMBL" id="QBO58211.1"/>
    </source>
</evidence>
<dbReference type="Proteomes" id="UP000294419">
    <property type="component" value="Chromosome"/>
</dbReference>
<dbReference type="PROSITE" id="PS50042">
    <property type="entry name" value="CNMP_BINDING_3"/>
    <property type="match status" value="1"/>
</dbReference>
<dbReference type="PROSITE" id="PS51063">
    <property type="entry name" value="HTH_CRP_2"/>
    <property type="match status" value="1"/>
</dbReference>
<organism evidence="6 7">
    <name type="scientific">Chryseobacterium salivictor</name>
    <dbReference type="NCBI Taxonomy" id="2547600"/>
    <lineage>
        <taxon>Bacteria</taxon>
        <taxon>Pseudomonadati</taxon>
        <taxon>Bacteroidota</taxon>
        <taxon>Flavobacteriia</taxon>
        <taxon>Flavobacteriales</taxon>
        <taxon>Weeksellaceae</taxon>
        <taxon>Chryseobacterium group</taxon>
        <taxon>Chryseobacterium</taxon>
    </lineage>
</organism>
<dbReference type="Pfam" id="PF00027">
    <property type="entry name" value="cNMP_binding"/>
    <property type="match status" value="1"/>
</dbReference>
<keyword evidence="7" id="KW-1185">Reference proteome</keyword>
<evidence type="ECO:0000256" key="3">
    <source>
        <dbReference type="ARBA" id="ARBA00023163"/>
    </source>
</evidence>
<protein>
    <submittedName>
        <fullName evidence="6">cAMP-activated global transcriptional regulator CRP</fullName>
    </submittedName>
</protein>
<dbReference type="InterPro" id="IPR036390">
    <property type="entry name" value="WH_DNA-bd_sf"/>
</dbReference>
<feature type="domain" description="Cyclic nucleotide-binding" evidence="4">
    <location>
        <begin position="27"/>
        <end position="131"/>
    </location>
</feature>
<dbReference type="CDD" id="cd00038">
    <property type="entry name" value="CAP_ED"/>
    <property type="match status" value="1"/>
</dbReference>
<dbReference type="Gene3D" id="2.60.120.10">
    <property type="entry name" value="Jelly Rolls"/>
    <property type="match status" value="1"/>
</dbReference>
<dbReference type="InterPro" id="IPR014710">
    <property type="entry name" value="RmlC-like_jellyroll"/>
</dbReference>
<evidence type="ECO:0000256" key="2">
    <source>
        <dbReference type="ARBA" id="ARBA00023125"/>
    </source>
</evidence>
<reference evidence="6 7" key="1">
    <citation type="submission" date="2019-03" db="EMBL/GenBank/DDBJ databases">
        <authorList>
            <person name="Kim H."/>
            <person name="Yu S.-M."/>
        </authorList>
    </citation>
    <scope>NUCLEOTIDE SEQUENCE [LARGE SCALE GENOMIC DNA]</scope>
    <source>
        <strain evidence="6 7">NBC122</strain>
    </source>
</reference>
<dbReference type="InterPro" id="IPR036388">
    <property type="entry name" value="WH-like_DNA-bd_sf"/>
</dbReference>
<dbReference type="EMBL" id="CP037954">
    <property type="protein sequence ID" value="QBO58211.1"/>
    <property type="molecule type" value="Genomic_DNA"/>
</dbReference>
<dbReference type="InterPro" id="IPR012318">
    <property type="entry name" value="HTH_CRP"/>
</dbReference>
<dbReference type="SUPFAM" id="SSF51206">
    <property type="entry name" value="cAMP-binding domain-like"/>
    <property type="match status" value="1"/>
</dbReference>
<dbReference type="SUPFAM" id="SSF46785">
    <property type="entry name" value="Winged helix' DNA-binding domain"/>
    <property type="match status" value="1"/>
</dbReference>
<dbReference type="Gene3D" id="1.10.10.10">
    <property type="entry name" value="Winged helix-like DNA-binding domain superfamily/Winged helix DNA-binding domain"/>
    <property type="match status" value="1"/>
</dbReference>
<dbReference type="GO" id="GO:0003677">
    <property type="term" value="F:DNA binding"/>
    <property type="evidence" value="ECO:0007669"/>
    <property type="project" value="UniProtKB-KW"/>
</dbReference>
<dbReference type="SMART" id="SM00419">
    <property type="entry name" value="HTH_CRP"/>
    <property type="match status" value="1"/>
</dbReference>
<name>A0A4P6ZF51_9FLAO</name>
<sequence length="211" mass="24760">MVYLKELQRYNMKFLLDDDLISTTKAESKRYYKGDIILHEGDRSQCFFYLKHGELSVFNLTEKGKELLQHKVKEGHFFAEPAILLNEPVPGNIEVCSDKVEIIKIERERLIAYLKEHPEKLFEFTVSIAKKSIKKSHLLKQIVLFNPEDRILLQLRDFKSENGCDGEKIMINYTRKELSHMTGLRIETVIRTIKKMEKEGKLEIVNGKIFI</sequence>
<evidence type="ECO:0000313" key="7">
    <source>
        <dbReference type="Proteomes" id="UP000294419"/>
    </source>
</evidence>
<dbReference type="Pfam" id="PF13545">
    <property type="entry name" value="HTH_Crp_2"/>
    <property type="match status" value="1"/>
</dbReference>
<keyword evidence="3" id="KW-0804">Transcription</keyword>
<evidence type="ECO:0000256" key="1">
    <source>
        <dbReference type="ARBA" id="ARBA00023015"/>
    </source>
</evidence>
<dbReference type="AlphaFoldDB" id="A0A4P6ZF51"/>
<evidence type="ECO:0000259" key="5">
    <source>
        <dbReference type="PROSITE" id="PS51063"/>
    </source>
</evidence>
<dbReference type="SMART" id="SM00100">
    <property type="entry name" value="cNMP"/>
    <property type="match status" value="1"/>
</dbReference>
<dbReference type="GO" id="GO:0006355">
    <property type="term" value="P:regulation of DNA-templated transcription"/>
    <property type="evidence" value="ECO:0007669"/>
    <property type="project" value="InterPro"/>
</dbReference>
<feature type="domain" description="HTH crp-type" evidence="5">
    <location>
        <begin position="145"/>
        <end position="211"/>
    </location>
</feature>
<dbReference type="KEGG" id="csal:NBC122_01385"/>
<dbReference type="InterPro" id="IPR000595">
    <property type="entry name" value="cNMP-bd_dom"/>
</dbReference>
<gene>
    <name evidence="6" type="primary">crp_2</name>
    <name evidence="6" type="ORF">NBC122_01385</name>
</gene>
<accession>A0A4P6ZF51</accession>
<evidence type="ECO:0000259" key="4">
    <source>
        <dbReference type="PROSITE" id="PS50042"/>
    </source>
</evidence>
<proteinExistence type="predicted"/>
<keyword evidence="2" id="KW-0238">DNA-binding</keyword>